<evidence type="ECO:0000313" key="1">
    <source>
        <dbReference type="EMBL" id="EGF28524.1"/>
    </source>
</evidence>
<sequence length="42" mass="4637">MILREVFLSEVFQKQTGTSHPCLFPVTRSEAGVLQLSVLSTS</sequence>
<name>F2AP65_RHOBT</name>
<accession>F2AP65</accession>
<dbReference type="PATRIC" id="fig|991778.3.peg.1568"/>
<dbReference type="EMBL" id="AFAR01000080">
    <property type="protein sequence ID" value="EGF28524.1"/>
    <property type="molecule type" value="Genomic_DNA"/>
</dbReference>
<gene>
    <name evidence="1" type="ORF">RBWH47_04191</name>
</gene>
<evidence type="ECO:0000313" key="2">
    <source>
        <dbReference type="Proteomes" id="UP000006222"/>
    </source>
</evidence>
<proteinExistence type="predicted"/>
<protein>
    <submittedName>
        <fullName evidence="1">Uncharacterized protein</fullName>
    </submittedName>
</protein>
<dbReference type="AlphaFoldDB" id="F2AP65"/>
<dbReference type="Proteomes" id="UP000006222">
    <property type="component" value="Unassembled WGS sequence"/>
</dbReference>
<reference evidence="1 2" key="1">
    <citation type="journal article" date="2013" name="Mar. Genomics">
        <title>Expression of sulfatases in Rhodopirellula baltica and the diversity of sulfatases in the genus Rhodopirellula.</title>
        <authorList>
            <person name="Wegner C.E."/>
            <person name="Richter-Heitmann T."/>
            <person name="Klindworth A."/>
            <person name="Klockow C."/>
            <person name="Richter M."/>
            <person name="Achstetter T."/>
            <person name="Glockner F.O."/>
            <person name="Harder J."/>
        </authorList>
    </citation>
    <scope>NUCLEOTIDE SEQUENCE [LARGE SCALE GENOMIC DNA]</scope>
    <source>
        <strain evidence="1 2">WH47</strain>
    </source>
</reference>
<organism evidence="1 2">
    <name type="scientific">Rhodopirellula baltica WH47</name>
    <dbReference type="NCBI Taxonomy" id="991778"/>
    <lineage>
        <taxon>Bacteria</taxon>
        <taxon>Pseudomonadati</taxon>
        <taxon>Planctomycetota</taxon>
        <taxon>Planctomycetia</taxon>
        <taxon>Pirellulales</taxon>
        <taxon>Pirellulaceae</taxon>
        <taxon>Rhodopirellula</taxon>
    </lineage>
</organism>
<comment type="caution">
    <text evidence="1">The sequence shown here is derived from an EMBL/GenBank/DDBJ whole genome shotgun (WGS) entry which is preliminary data.</text>
</comment>